<feature type="domain" description="OmpR/PhoB-type" evidence="6">
    <location>
        <begin position="18"/>
        <end position="90"/>
    </location>
</feature>
<dbReference type="EMBL" id="JBHRZH010000006">
    <property type="protein sequence ID" value="MFC3760615.1"/>
    <property type="molecule type" value="Genomic_DNA"/>
</dbReference>
<keyword evidence="4" id="KW-0804">Transcription</keyword>
<dbReference type="InterPro" id="IPR036388">
    <property type="entry name" value="WH-like_DNA-bd_sf"/>
</dbReference>
<name>A0ABV7Y9D0_9ACTN</name>
<evidence type="ECO:0000313" key="9">
    <source>
        <dbReference type="Proteomes" id="UP001595699"/>
    </source>
</evidence>
<dbReference type="InterPro" id="IPR019734">
    <property type="entry name" value="TPR_rpt"/>
</dbReference>
<feature type="domain" description="Bacterial transcriptional activator" evidence="7">
    <location>
        <begin position="97"/>
        <end position="239"/>
    </location>
</feature>
<dbReference type="InterPro" id="IPR001867">
    <property type="entry name" value="OmpR/PhoB-type_DNA-bd"/>
</dbReference>
<accession>A0ABV7Y9D0</accession>
<evidence type="ECO:0000259" key="6">
    <source>
        <dbReference type="SMART" id="SM00862"/>
    </source>
</evidence>
<dbReference type="Gene3D" id="1.25.40.10">
    <property type="entry name" value="Tetratricopeptide repeat domain"/>
    <property type="match status" value="3"/>
</dbReference>
<dbReference type="Gene3D" id="1.10.10.10">
    <property type="entry name" value="Winged helix-like DNA-binding domain superfamily/Winged helix DNA-binding domain"/>
    <property type="match status" value="1"/>
</dbReference>
<feature type="repeat" description="TPR" evidence="5">
    <location>
        <begin position="746"/>
        <end position="779"/>
    </location>
</feature>
<evidence type="ECO:0000259" key="7">
    <source>
        <dbReference type="SMART" id="SM01043"/>
    </source>
</evidence>
<evidence type="ECO:0000256" key="1">
    <source>
        <dbReference type="ARBA" id="ARBA00005820"/>
    </source>
</evidence>
<organism evidence="8 9">
    <name type="scientific">Tenggerimyces flavus</name>
    <dbReference type="NCBI Taxonomy" id="1708749"/>
    <lineage>
        <taxon>Bacteria</taxon>
        <taxon>Bacillati</taxon>
        <taxon>Actinomycetota</taxon>
        <taxon>Actinomycetes</taxon>
        <taxon>Propionibacteriales</taxon>
        <taxon>Nocardioidaceae</taxon>
        <taxon>Tenggerimyces</taxon>
    </lineage>
</organism>
<sequence length="1003" mass="109944">MPRLTVGVLGQLEVSVDGRPVRLTTGRLRALLAVLAMSAGQTVSMQRLTAAVWGDDPPHNPKRSLQTYATRLRAELGAQLISGHSGGLVLDAAADQVDALRFEQLLDDASPRATPAEERQRLDEALGLWRGEPFEGVESRWLDETLAPRLSELRLSALERRIDLDLAAGRHGELVGELNEWTVRCPLRESLWARLLVVLDRCGRRADALERYHHIRLRIADELGVDPSQELQQVYADLLADQPAVAEPVPASLGVPQQLPAPPPVFVGRTAELTQLDADDDSPTVVITAIDGMAGVGKTTLAVHLAHQLAERYPDGQLFLDLHGFTEGIEPVDPSDALDRLLRSLGVPGEQIPPQLDARAALFRSHLADQRVLLLLDNAATEAQVAPLIPGSAHCLVLITSRRRLAALDQTRTVSLDVLPPADALGLFTTTAGPERLAGEPPELLRELVELCGRLPLALRIAAARLRMHRTWTARHLLDLLADRQRRLDELDLGRRSVIGALDLSYHQLTPRHQHAYRLIGLHPGPDLDLHAATALLDEGDTQSTRRLLEELLSAHLMQEPTPDRYRFHDLTRQHAAAIAGADEPAATRRSALEGLFASYLHTAAVAMDVGYPFEYERRPHPAPGDHPVPSFQTAEQATTWLDLELPNLLAVARYTAENGWLDHPPRLAALLERHLMSRGRTTDAERLDQLALDTARAAGDAVAEVDAVVRLAHLHRLAGQYPQAEPLYQRALTSARESAYRRGEADALHGLGQMQRLQGQFAEASDSFGRALDLAELAEYPTGALEAQLGLGHLYNGRGQHELAAKHLTRSLALARDTGHRFGELDALFGLGWTHLAQDDARAADDFAGALKIARADGYRIAELASLTGLGGVHLKHGRFEEAAGCYEDVLSSARQLGKPNWTFEALQGLGRARLSQDRPDDALACHQEALDIANQIGQQVDAARAHDGIAHAHRARQEHDQARRHWQLALRTFAELGIESTSEDWMASVTAIRGHLATYED</sequence>
<keyword evidence="3" id="KW-0238">DNA-binding</keyword>
<dbReference type="SUPFAM" id="SSF46894">
    <property type="entry name" value="C-terminal effector domain of the bipartite response regulators"/>
    <property type="match status" value="1"/>
</dbReference>
<dbReference type="SMART" id="SM01043">
    <property type="entry name" value="BTAD"/>
    <property type="match status" value="1"/>
</dbReference>
<dbReference type="SMART" id="SM00028">
    <property type="entry name" value="TPR"/>
    <property type="match status" value="6"/>
</dbReference>
<gene>
    <name evidence="8" type="ORF">ACFOUW_07180</name>
</gene>
<evidence type="ECO:0000256" key="4">
    <source>
        <dbReference type="ARBA" id="ARBA00023163"/>
    </source>
</evidence>
<proteinExistence type="inferred from homology"/>
<evidence type="ECO:0000256" key="3">
    <source>
        <dbReference type="ARBA" id="ARBA00023125"/>
    </source>
</evidence>
<dbReference type="InterPro" id="IPR027417">
    <property type="entry name" value="P-loop_NTPase"/>
</dbReference>
<dbReference type="Pfam" id="PF13401">
    <property type="entry name" value="AAA_22"/>
    <property type="match status" value="1"/>
</dbReference>
<dbReference type="Pfam" id="PF00486">
    <property type="entry name" value="Trans_reg_C"/>
    <property type="match status" value="1"/>
</dbReference>
<dbReference type="PROSITE" id="PS50005">
    <property type="entry name" value="TPR"/>
    <property type="match status" value="1"/>
</dbReference>
<dbReference type="Proteomes" id="UP001595699">
    <property type="component" value="Unassembled WGS sequence"/>
</dbReference>
<dbReference type="InterPro" id="IPR051677">
    <property type="entry name" value="AfsR-DnrI-RedD_regulator"/>
</dbReference>
<keyword evidence="5" id="KW-0802">TPR repeat</keyword>
<reference evidence="9" key="1">
    <citation type="journal article" date="2019" name="Int. J. Syst. Evol. Microbiol.">
        <title>The Global Catalogue of Microorganisms (GCM) 10K type strain sequencing project: providing services to taxonomists for standard genome sequencing and annotation.</title>
        <authorList>
            <consortium name="The Broad Institute Genomics Platform"/>
            <consortium name="The Broad Institute Genome Sequencing Center for Infectious Disease"/>
            <person name="Wu L."/>
            <person name="Ma J."/>
        </authorList>
    </citation>
    <scope>NUCLEOTIDE SEQUENCE [LARGE SCALE GENOMIC DNA]</scope>
    <source>
        <strain evidence="9">CGMCC 4.7241</strain>
    </source>
</reference>
<dbReference type="PANTHER" id="PTHR35807">
    <property type="entry name" value="TRANSCRIPTIONAL REGULATOR REDD-RELATED"/>
    <property type="match status" value="1"/>
</dbReference>
<dbReference type="SUPFAM" id="SSF52540">
    <property type="entry name" value="P-loop containing nucleoside triphosphate hydrolases"/>
    <property type="match status" value="1"/>
</dbReference>
<dbReference type="InterPro" id="IPR011990">
    <property type="entry name" value="TPR-like_helical_dom_sf"/>
</dbReference>
<dbReference type="Gene3D" id="3.40.50.300">
    <property type="entry name" value="P-loop containing nucleotide triphosphate hydrolases"/>
    <property type="match status" value="1"/>
</dbReference>
<dbReference type="SUPFAM" id="SSF48452">
    <property type="entry name" value="TPR-like"/>
    <property type="match status" value="3"/>
</dbReference>
<evidence type="ECO:0000313" key="8">
    <source>
        <dbReference type="EMBL" id="MFC3760615.1"/>
    </source>
</evidence>
<dbReference type="Pfam" id="PF13424">
    <property type="entry name" value="TPR_12"/>
    <property type="match status" value="2"/>
</dbReference>
<dbReference type="InterPro" id="IPR005158">
    <property type="entry name" value="BTAD"/>
</dbReference>
<dbReference type="InterPro" id="IPR049945">
    <property type="entry name" value="AAA_22"/>
</dbReference>
<dbReference type="RefSeq" id="WP_205116832.1">
    <property type="nucleotide sequence ID" value="NZ_JAFBCM010000001.1"/>
</dbReference>
<evidence type="ECO:0000256" key="2">
    <source>
        <dbReference type="ARBA" id="ARBA00023015"/>
    </source>
</evidence>
<dbReference type="SMART" id="SM00862">
    <property type="entry name" value="Trans_reg_C"/>
    <property type="match status" value="1"/>
</dbReference>
<dbReference type="PRINTS" id="PR00364">
    <property type="entry name" value="DISEASERSIST"/>
</dbReference>
<comment type="caution">
    <text evidence="8">The sequence shown here is derived from an EMBL/GenBank/DDBJ whole genome shotgun (WGS) entry which is preliminary data.</text>
</comment>
<evidence type="ECO:0000256" key="5">
    <source>
        <dbReference type="PROSITE-ProRule" id="PRU00339"/>
    </source>
</evidence>
<dbReference type="Pfam" id="PF03704">
    <property type="entry name" value="BTAD"/>
    <property type="match status" value="1"/>
</dbReference>
<protein>
    <submittedName>
        <fullName evidence="8">BTAD domain-containing putative transcriptional regulator</fullName>
    </submittedName>
</protein>
<keyword evidence="9" id="KW-1185">Reference proteome</keyword>
<dbReference type="PANTHER" id="PTHR35807:SF1">
    <property type="entry name" value="TRANSCRIPTIONAL REGULATOR REDD"/>
    <property type="match status" value="1"/>
</dbReference>
<keyword evidence="2" id="KW-0805">Transcription regulation</keyword>
<dbReference type="CDD" id="cd15831">
    <property type="entry name" value="BTAD"/>
    <property type="match status" value="1"/>
</dbReference>
<comment type="similarity">
    <text evidence="1">Belongs to the AfsR/DnrI/RedD regulatory family.</text>
</comment>
<dbReference type="InterPro" id="IPR016032">
    <property type="entry name" value="Sig_transdc_resp-reg_C-effctor"/>
</dbReference>